<dbReference type="Pfam" id="PF03105">
    <property type="entry name" value="SPX"/>
    <property type="match status" value="1"/>
</dbReference>
<gene>
    <name evidence="3" type="ORF">LELG_01704</name>
</gene>
<accession>A5DWG8</accession>
<dbReference type="OrthoDB" id="5423957at2759"/>
<dbReference type="InParanoid" id="A5DWG8"/>
<dbReference type="InterPro" id="IPR004331">
    <property type="entry name" value="SPX_dom"/>
</dbReference>
<evidence type="ECO:0000313" key="3">
    <source>
        <dbReference type="EMBL" id="EDK43526.1"/>
    </source>
</evidence>
<sequence>MKFSHSLKFNAVPEWQDNYVNYPTLKKIIYKLQQDQLINNGSQDEDFSAKNDSITITEFLEHLKLLDKNSGNINGGEEGNNYNNRNNRNNRRNKNNSPYNNNNSNTSSNSSDAGLYNDKEKSGSNNIKKRLAKNIFSKLRKSDLEKQSIDSANGSVVQLQYLTLPTAKRYSGRNRCWYWYWYWC</sequence>
<proteinExistence type="predicted"/>
<evidence type="ECO:0000259" key="2">
    <source>
        <dbReference type="PROSITE" id="PS51382"/>
    </source>
</evidence>
<dbReference type="EMBL" id="CH981525">
    <property type="protein sequence ID" value="EDK43526.1"/>
    <property type="molecule type" value="Genomic_DNA"/>
</dbReference>
<keyword evidence="4" id="KW-1185">Reference proteome</keyword>
<feature type="domain" description="SPX" evidence="2">
    <location>
        <begin position="1"/>
        <end position="184"/>
    </location>
</feature>
<evidence type="ECO:0000313" key="4">
    <source>
        <dbReference type="Proteomes" id="UP000001996"/>
    </source>
</evidence>
<reference evidence="3 4" key="1">
    <citation type="journal article" date="2009" name="Nature">
        <title>Evolution of pathogenicity and sexual reproduction in eight Candida genomes.</title>
        <authorList>
            <person name="Butler G."/>
            <person name="Rasmussen M.D."/>
            <person name="Lin M.F."/>
            <person name="Santos M.A."/>
            <person name="Sakthikumar S."/>
            <person name="Munro C.A."/>
            <person name="Rheinbay E."/>
            <person name="Grabherr M."/>
            <person name="Forche A."/>
            <person name="Reedy J.L."/>
            <person name="Agrafioti I."/>
            <person name="Arnaud M.B."/>
            <person name="Bates S."/>
            <person name="Brown A.J."/>
            <person name="Brunke S."/>
            <person name="Costanzo M.C."/>
            <person name="Fitzpatrick D.A."/>
            <person name="de Groot P.W."/>
            <person name="Harris D."/>
            <person name="Hoyer L.L."/>
            <person name="Hube B."/>
            <person name="Klis F.M."/>
            <person name="Kodira C."/>
            <person name="Lennard N."/>
            <person name="Logue M.E."/>
            <person name="Martin R."/>
            <person name="Neiman A.M."/>
            <person name="Nikolaou E."/>
            <person name="Quail M.A."/>
            <person name="Quinn J."/>
            <person name="Santos M.C."/>
            <person name="Schmitzberger F.F."/>
            <person name="Sherlock G."/>
            <person name="Shah P."/>
            <person name="Silverstein K.A."/>
            <person name="Skrzypek M.S."/>
            <person name="Soll D."/>
            <person name="Staggs R."/>
            <person name="Stansfield I."/>
            <person name="Stumpf M.P."/>
            <person name="Sudbery P.E."/>
            <person name="Srikantha T."/>
            <person name="Zeng Q."/>
            <person name="Berman J."/>
            <person name="Berriman M."/>
            <person name="Heitman J."/>
            <person name="Gow N.A."/>
            <person name="Lorenz M.C."/>
            <person name="Birren B.W."/>
            <person name="Kellis M."/>
            <person name="Cuomo C.A."/>
        </authorList>
    </citation>
    <scope>NUCLEOTIDE SEQUENCE [LARGE SCALE GENOMIC DNA]</scope>
    <source>
        <strain evidence="4">ATCC 11503 / BCRC 21390 / CBS 2605 / JCM 1781 / NBRC 1676 / NRRL YB-4239</strain>
    </source>
</reference>
<organism evidence="3 4">
    <name type="scientific">Lodderomyces elongisporus (strain ATCC 11503 / CBS 2605 / JCM 1781 / NBRC 1676 / NRRL YB-4239)</name>
    <name type="common">Yeast</name>
    <name type="synonym">Saccharomyces elongisporus</name>
    <dbReference type="NCBI Taxonomy" id="379508"/>
    <lineage>
        <taxon>Eukaryota</taxon>
        <taxon>Fungi</taxon>
        <taxon>Dikarya</taxon>
        <taxon>Ascomycota</taxon>
        <taxon>Saccharomycotina</taxon>
        <taxon>Pichiomycetes</taxon>
        <taxon>Debaryomycetaceae</taxon>
        <taxon>Candida/Lodderomyces clade</taxon>
        <taxon>Lodderomyces</taxon>
    </lineage>
</organism>
<dbReference type="HOGENOM" id="CLU_1468429_0_0_1"/>
<protein>
    <recommendedName>
        <fullName evidence="2">SPX domain-containing protein</fullName>
    </recommendedName>
</protein>
<dbReference type="PROSITE" id="PS51382">
    <property type="entry name" value="SPX"/>
    <property type="match status" value="1"/>
</dbReference>
<name>A5DWG8_LODEL</name>
<feature type="region of interest" description="Disordered" evidence="1">
    <location>
        <begin position="70"/>
        <end position="124"/>
    </location>
</feature>
<dbReference type="STRING" id="379508.A5DWG8"/>
<dbReference type="AlphaFoldDB" id="A5DWG8"/>
<dbReference type="eggNOG" id="KOG1281">
    <property type="taxonomic scope" value="Eukaryota"/>
</dbReference>
<evidence type="ECO:0000256" key="1">
    <source>
        <dbReference type="SAM" id="MobiDB-lite"/>
    </source>
</evidence>
<dbReference type="Proteomes" id="UP000001996">
    <property type="component" value="Unassembled WGS sequence"/>
</dbReference>
<feature type="compositionally biased region" description="Low complexity" evidence="1">
    <location>
        <begin position="95"/>
        <end position="111"/>
    </location>
</feature>